<keyword evidence="6" id="KW-0325">Glycoprotein</keyword>
<dbReference type="SUPFAM" id="SSF53474">
    <property type="entry name" value="alpha/beta-Hydrolases"/>
    <property type="match status" value="1"/>
</dbReference>
<dbReference type="Gene3D" id="3.40.50.1820">
    <property type="entry name" value="alpha/beta hydrolase"/>
    <property type="match status" value="1"/>
</dbReference>
<dbReference type="PROSITE" id="PS00560">
    <property type="entry name" value="CARBOXYPEPT_SER_HIS"/>
    <property type="match status" value="1"/>
</dbReference>
<keyword evidence="4" id="KW-0732">Signal</keyword>
<comment type="caution">
    <text evidence="8">The sequence shown here is derived from an EMBL/GenBank/DDBJ whole genome shotgun (WGS) entry which is preliminary data.</text>
</comment>
<evidence type="ECO:0000313" key="9">
    <source>
        <dbReference type="Proteomes" id="UP001230188"/>
    </source>
</evidence>
<dbReference type="EC" id="3.4.16.-" evidence="7"/>
<dbReference type="GO" id="GO:0006508">
    <property type="term" value="P:proteolysis"/>
    <property type="evidence" value="ECO:0007669"/>
    <property type="project" value="UniProtKB-KW"/>
</dbReference>
<evidence type="ECO:0000256" key="6">
    <source>
        <dbReference type="ARBA" id="ARBA00023180"/>
    </source>
</evidence>
<gene>
    <name evidence="8" type="ORF">CTAYLR_005159</name>
</gene>
<dbReference type="GO" id="GO:0004185">
    <property type="term" value="F:serine-type carboxypeptidase activity"/>
    <property type="evidence" value="ECO:0007669"/>
    <property type="project" value="UniProtKB-UniRule"/>
</dbReference>
<evidence type="ECO:0000256" key="5">
    <source>
        <dbReference type="ARBA" id="ARBA00022801"/>
    </source>
</evidence>
<evidence type="ECO:0000256" key="4">
    <source>
        <dbReference type="ARBA" id="ARBA00022729"/>
    </source>
</evidence>
<reference evidence="8" key="1">
    <citation type="submission" date="2023-01" db="EMBL/GenBank/DDBJ databases">
        <title>Metagenome sequencing of chrysophaentin producing Chrysophaeum taylorii.</title>
        <authorList>
            <person name="Davison J."/>
            <person name="Bewley C."/>
        </authorList>
    </citation>
    <scope>NUCLEOTIDE SEQUENCE</scope>
    <source>
        <strain evidence="8">NIES-1699</strain>
    </source>
</reference>
<keyword evidence="5 7" id="KW-0378">Hydrolase</keyword>
<keyword evidence="2 7" id="KW-0121">Carboxypeptidase</keyword>
<dbReference type="PRINTS" id="PR00724">
    <property type="entry name" value="CRBOXYPTASEC"/>
</dbReference>
<protein>
    <recommendedName>
        <fullName evidence="7">Carboxypeptidase</fullName>
        <ecNumber evidence="7">3.4.16.-</ecNumber>
    </recommendedName>
</protein>
<dbReference type="PANTHER" id="PTHR11802">
    <property type="entry name" value="SERINE PROTEASE FAMILY S10 SERINE CARBOXYPEPTIDASE"/>
    <property type="match status" value="1"/>
</dbReference>
<proteinExistence type="inferred from homology"/>
<dbReference type="PROSITE" id="PS00131">
    <property type="entry name" value="CARBOXYPEPT_SER_SER"/>
    <property type="match status" value="1"/>
</dbReference>
<dbReference type="AlphaFoldDB" id="A0AAD7UMY0"/>
<dbReference type="Pfam" id="PF00450">
    <property type="entry name" value="Peptidase_S10"/>
    <property type="match status" value="1"/>
</dbReference>
<comment type="similarity">
    <text evidence="1 7">Belongs to the peptidase S10 family.</text>
</comment>
<keyword evidence="9" id="KW-1185">Reference proteome</keyword>
<dbReference type="Proteomes" id="UP001230188">
    <property type="component" value="Unassembled WGS sequence"/>
</dbReference>
<evidence type="ECO:0000313" key="8">
    <source>
        <dbReference type="EMBL" id="KAJ8611486.1"/>
    </source>
</evidence>
<dbReference type="InterPro" id="IPR018202">
    <property type="entry name" value="Ser_caboxypep_ser_AS"/>
</dbReference>
<sequence length="288" mass="31763">MLYVDQPVGTGFSVSYGGYASSQSQVTDMLMQFLRNFNVTHICGESYGGHYIPPLAVAYHPEGVSIGDGFTDPATQVLTKPSQAYHFGLIDEKTLAAANVEALKASAAALGGDFVRAKRHRDAMEDIVEKASDVNPYDVRKFGNYNDTDVVAFLLDPSTMEILRVKKTFGTDDGVKEALEGDVMRSYKQDVKKLVDRGIPVLLYQGQFDWKDGATSNEAWIRDILLQGDTSYLRAPRRILGKSKRPYGWIKNISSFADVVISSAGHLAPMDQPLALLDLITRFVRGEL</sequence>
<keyword evidence="3 7" id="KW-0645">Protease</keyword>
<evidence type="ECO:0000256" key="7">
    <source>
        <dbReference type="RuleBase" id="RU361156"/>
    </source>
</evidence>
<dbReference type="EMBL" id="JAQMWT010000074">
    <property type="protein sequence ID" value="KAJ8611486.1"/>
    <property type="molecule type" value="Genomic_DNA"/>
</dbReference>
<evidence type="ECO:0000256" key="3">
    <source>
        <dbReference type="ARBA" id="ARBA00022670"/>
    </source>
</evidence>
<accession>A0AAD7UMY0</accession>
<organism evidence="8 9">
    <name type="scientific">Chrysophaeum taylorii</name>
    <dbReference type="NCBI Taxonomy" id="2483200"/>
    <lineage>
        <taxon>Eukaryota</taxon>
        <taxon>Sar</taxon>
        <taxon>Stramenopiles</taxon>
        <taxon>Ochrophyta</taxon>
        <taxon>Pelagophyceae</taxon>
        <taxon>Pelagomonadales</taxon>
        <taxon>Pelagomonadaceae</taxon>
        <taxon>Chrysophaeum</taxon>
    </lineage>
</organism>
<dbReference type="InterPro" id="IPR029058">
    <property type="entry name" value="AB_hydrolase_fold"/>
</dbReference>
<evidence type="ECO:0000256" key="2">
    <source>
        <dbReference type="ARBA" id="ARBA00022645"/>
    </source>
</evidence>
<dbReference type="InterPro" id="IPR001563">
    <property type="entry name" value="Peptidase_S10"/>
</dbReference>
<name>A0AAD7UMY0_9STRA</name>
<dbReference type="PANTHER" id="PTHR11802:SF3">
    <property type="entry name" value="RETINOID-INDUCIBLE SERINE CARBOXYPEPTIDASE"/>
    <property type="match status" value="1"/>
</dbReference>
<dbReference type="InterPro" id="IPR033124">
    <property type="entry name" value="Ser_caboxypep_his_AS"/>
</dbReference>
<evidence type="ECO:0000256" key="1">
    <source>
        <dbReference type="ARBA" id="ARBA00009431"/>
    </source>
</evidence>